<evidence type="ECO:0000256" key="1">
    <source>
        <dbReference type="SAM" id="MobiDB-lite"/>
    </source>
</evidence>
<keyword evidence="3" id="KW-1185">Reference proteome</keyword>
<protein>
    <submittedName>
        <fullName evidence="2">Uncharacterized protein</fullName>
    </submittedName>
</protein>
<feature type="region of interest" description="Disordered" evidence="1">
    <location>
        <begin position="1"/>
        <end position="22"/>
    </location>
</feature>
<accession>A0A1H9TFH8</accession>
<name>A0A1H9TFH8_9PSEU</name>
<evidence type="ECO:0000313" key="3">
    <source>
        <dbReference type="Proteomes" id="UP000199352"/>
    </source>
</evidence>
<evidence type="ECO:0000313" key="2">
    <source>
        <dbReference type="EMBL" id="SER95962.1"/>
    </source>
</evidence>
<sequence>MTKYQDEPVDRPSCGTLPGHDAHRAANERGCDACAEAYRLHRRGYHIRTGRQDSVRVPVEVLGDLLREIDKQPVFQRLVAALGLPVAEACVERLNATVDEEVVERAIGRAENWAIRDADRFQIGRPLTHAEQRIVARRLAERGLGTSAISKACRVAGTTAKQLHLEVTAA</sequence>
<dbReference type="EMBL" id="FOFR01000018">
    <property type="protein sequence ID" value="SER95962.1"/>
    <property type="molecule type" value="Genomic_DNA"/>
</dbReference>
<gene>
    <name evidence="2" type="ORF">SAMN05216188_11892</name>
</gene>
<organism evidence="2 3">
    <name type="scientific">Lentzea xinjiangensis</name>
    <dbReference type="NCBI Taxonomy" id="402600"/>
    <lineage>
        <taxon>Bacteria</taxon>
        <taxon>Bacillati</taxon>
        <taxon>Actinomycetota</taxon>
        <taxon>Actinomycetes</taxon>
        <taxon>Pseudonocardiales</taxon>
        <taxon>Pseudonocardiaceae</taxon>
        <taxon>Lentzea</taxon>
    </lineage>
</organism>
<dbReference type="RefSeq" id="WP_089957442.1">
    <property type="nucleotide sequence ID" value="NZ_FOFR01000018.1"/>
</dbReference>
<proteinExistence type="predicted"/>
<reference evidence="3" key="1">
    <citation type="submission" date="2016-10" db="EMBL/GenBank/DDBJ databases">
        <authorList>
            <person name="Varghese N."/>
            <person name="Submissions S."/>
        </authorList>
    </citation>
    <scope>NUCLEOTIDE SEQUENCE [LARGE SCALE GENOMIC DNA]</scope>
    <source>
        <strain evidence="3">CGMCC 4.3525</strain>
    </source>
</reference>
<dbReference type="Proteomes" id="UP000199352">
    <property type="component" value="Unassembled WGS sequence"/>
</dbReference>
<dbReference type="STRING" id="402600.SAMN05216188_11892"/>
<dbReference type="AlphaFoldDB" id="A0A1H9TFH8"/>
<feature type="compositionally biased region" description="Basic and acidic residues" evidence="1">
    <location>
        <begin position="1"/>
        <end position="10"/>
    </location>
</feature>